<dbReference type="RefSeq" id="WP_137024050.1">
    <property type="nucleotide sequence ID" value="NZ_SZNT01000265.1"/>
</dbReference>
<gene>
    <name evidence="1" type="ORF">FC678_17040</name>
</gene>
<reference evidence="1 2" key="1">
    <citation type="journal article" date="2019" name="Environ. Microbiol.">
        <title>An active ?-lactamase is a part of an orchestrated cell wall stress resistance network of Bacillus subtilis and related rhizosphere species.</title>
        <authorList>
            <person name="Bucher T."/>
            <person name="Keren-Paz A."/>
            <person name="Hausser J."/>
            <person name="Olender T."/>
            <person name="Cytryn E."/>
            <person name="Kolodkin-Gal I."/>
        </authorList>
    </citation>
    <scope>NUCLEOTIDE SEQUENCE [LARGE SCALE GENOMIC DNA]</scope>
    <source>
        <strain evidence="1 2">I4</strain>
    </source>
</reference>
<evidence type="ECO:0000313" key="1">
    <source>
        <dbReference type="EMBL" id="TKH09531.1"/>
    </source>
</evidence>
<dbReference type="AlphaFoldDB" id="A0A9X8ZFA9"/>
<sequence>MNEKEANGLVKLERLLGHELEPYSMAVEIGKIKELAIAIGDDNPIF</sequence>
<comment type="caution">
    <text evidence="1">The sequence shown here is derived from an EMBL/GenBank/DDBJ whole genome shotgun (WGS) entry which is preliminary data.</text>
</comment>
<name>A0A9X8ZFA9_9BACI</name>
<evidence type="ECO:0000313" key="2">
    <source>
        <dbReference type="Proteomes" id="UP000309170"/>
    </source>
</evidence>
<dbReference type="EMBL" id="SZNT01000265">
    <property type="protein sequence ID" value="TKH09531.1"/>
    <property type="molecule type" value="Genomic_DNA"/>
</dbReference>
<proteinExistence type="predicted"/>
<organism evidence="1 2">
    <name type="scientific">Peribacillus simplex</name>
    <dbReference type="NCBI Taxonomy" id="1478"/>
    <lineage>
        <taxon>Bacteria</taxon>
        <taxon>Bacillati</taxon>
        <taxon>Bacillota</taxon>
        <taxon>Bacilli</taxon>
        <taxon>Bacillales</taxon>
        <taxon>Bacillaceae</taxon>
        <taxon>Peribacillus</taxon>
    </lineage>
</organism>
<dbReference type="Proteomes" id="UP000309170">
    <property type="component" value="Unassembled WGS sequence"/>
</dbReference>
<accession>A0A9X8ZFA9</accession>
<protein>
    <submittedName>
        <fullName evidence="1">MaoC family dehydratase</fullName>
    </submittedName>
</protein>